<feature type="compositionally biased region" description="Low complexity" evidence="1">
    <location>
        <begin position="278"/>
        <end position="297"/>
    </location>
</feature>
<organism evidence="3 4">
    <name type="scientific">Porites lobata</name>
    <dbReference type="NCBI Taxonomy" id="104759"/>
    <lineage>
        <taxon>Eukaryota</taxon>
        <taxon>Metazoa</taxon>
        <taxon>Cnidaria</taxon>
        <taxon>Anthozoa</taxon>
        <taxon>Hexacorallia</taxon>
        <taxon>Scleractinia</taxon>
        <taxon>Fungiina</taxon>
        <taxon>Poritidae</taxon>
        <taxon>Porites</taxon>
    </lineage>
</organism>
<feature type="compositionally biased region" description="Polar residues" evidence="1">
    <location>
        <begin position="379"/>
        <end position="408"/>
    </location>
</feature>
<feature type="domain" description="CFA20" evidence="2">
    <location>
        <begin position="1"/>
        <end position="172"/>
    </location>
</feature>
<feature type="region of interest" description="Disordered" evidence="1">
    <location>
        <begin position="680"/>
        <end position="723"/>
    </location>
</feature>
<feature type="region of interest" description="Disordered" evidence="1">
    <location>
        <begin position="460"/>
        <end position="636"/>
    </location>
</feature>
<feature type="compositionally biased region" description="Low complexity" evidence="1">
    <location>
        <begin position="489"/>
        <end position="498"/>
    </location>
</feature>
<dbReference type="EMBL" id="CALNXK010000080">
    <property type="protein sequence ID" value="CAH3147185.1"/>
    <property type="molecule type" value="Genomic_DNA"/>
</dbReference>
<name>A0ABN8PP17_9CNID</name>
<feature type="compositionally biased region" description="Polar residues" evidence="1">
    <location>
        <begin position="598"/>
        <end position="610"/>
    </location>
</feature>
<feature type="compositionally biased region" description="Basic residues" evidence="1">
    <location>
        <begin position="366"/>
        <end position="376"/>
    </location>
</feature>
<comment type="caution">
    <text evidence="3">The sequence shown here is derived from an EMBL/GenBank/DDBJ whole genome shotgun (WGS) entry which is preliminary data.</text>
</comment>
<gene>
    <name evidence="3" type="ORF">PLOB_00045992</name>
</gene>
<protein>
    <recommendedName>
        <fullName evidence="2">CFA20 domain-containing protein</fullName>
    </recommendedName>
</protein>
<evidence type="ECO:0000256" key="1">
    <source>
        <dbReference type="SAM" id="MobiDB-lite"/>
    </source>
</evidence>
<dbReference type="Pfam" id="PF05018">
    <property type="entry name" value="CFA20_dom"/>
    <property type="match status" value="1"/>
</dbReference>
<feature type="compositionally biased region" description="Low complexity" evidence="1">
    <location>
        <begin position="570"/>
        <end position="585"/>
    </location>
</feature>
<feature type="compositionally biased region" description="Polar residues" evidence="1">
    <location>
        <begin position="460"/>
        <end position="479"/>
    </location>
</feature>
<sequence>MFKHEFQGGPCVEVFSAQSRDPVGKWRLSGSASVKNKVYDKDVKSFVYNLEGETTTTKMSLPKDEKQSLGLLQRFLILQLYVPLGHSFSLEFGITDSGNNKRRILLSSNHREVTITHLHARFPLNILRLGVWLNLCMDLQSLVSETFKGQSFKALENLTISASCRLRKIFTMRVQPFDTTDDDEIYGCQNTNNGEIDNIPKAHQISTSPDVQYHTQVINMAKLWQAEIKAKEKAGLPPPSTPIFADSDTGIKQEEEPTHIAFGSKIVIPKHARKTSREGGASSAGARSSSGMNRSGSIPQLRTSSAAEEPESGRESSRQTHRLAYQRSFSDATNLHSKESSNSQLEVEATQSMMQPRPPRTGSGGKARRRPFKVKHPGSGTTKSSNVNDKYATNNPVKSEVNGSSNSKDIVPEEKDMDSNQESISRSQSESSLKMSGNDSSLSESFNKLHIQIPNKEQNGIQNHEMSGSNEPLPTTTPDLGSPPVFTFSSRPRSAPRSPRSRRPKQQDSGVTHLEEKPAIQISLQRPADVKDSKLRSRKDSNRSEYDSDFYKPSGESSAEEDELQNFLKSSGHSRCSSRGSKLSPFPSPQPSPEPDALSNSQVLRMSIKSSLLKEIPSPRKNNTKPYDANDYQSDASSWRNFQSTASSWRFDTSVMSGSMLDKSLDKSFNSSFGQEHIISEETSESEEGIIINDDGGDSLSGDSDDTSYSTWKRPPPPDKRVHRYLDEMRHPGPEPDLTATLPLDPREYTDVFSPPIVLPSQKISSAGQNHVLSAALSPPRSRNPSNSVEHDMGANEEELDLLYDPCLNCYFDPRSHKYYELA</sequence>
<proteinExistence type="predicted"/>
<feature type="compositionally biased region" description="Polar residues" evidence="1">
    <location>
        <begin position="620"/>
        <end position="636"/>
    </location>
</feature>
<feature type="compositionally biased region" description="Low complexity" evidence="1">
    <location>
        <begin position="689"/>
        <end position="702"/>
    </location>
</feature>
<dbReference type="InterPro" id="IPR007714">
    <property type="entry name" value="CFA20_dom"/>
</dbReference>
<keyword evidence="4" id="KW-1185">Reference proteome</keyword>
<evidence type="ECO:0000313" key="3">
    <source>
        <dbReference type="EMBL" id="CAH3147185.1"/>
    </source>
</evidence>
<reference evidence="3 4" key="1">
    <citation type="submission" date="2022-05" db="EMBL/GenBank/DDBJ databases">
        <authorList>
            <consortium name="Genoscope - CEA"/>
            <person name="William W."/>
        </authorList>
    </citation>
    <scope>NUCLEOTIDE SEQUENCE [LARGE SCALE GENOMIC DNA]</scope>
</reference>
<dbReference type="PANTHER" id="PTHR12458">
    <property type="entry name" value="ORF PROTEIN"/>
    <property type="match status" value="1"/>
</dbReference>
<feature type="compositionally biased region" description="Low complexity" evidence="1">
    <location>
        <begin position="420"/>
        <end position="432"/>
    </location>
</feature>
<feature type="region of interest" description="Disordered" evidence="1">
    <location>
        <begin position="256"/>
        <end position="443"/>
    </location>
</feature>
<evidence type="ECO:0000259" key="2">
    <source>
        <dbReference type="Pfam" id="PF05018"/>
    </source>
</evidence>
<feature type="compositionally biased region" description="Polar residues" evidence="1">
    <location>
        <begin position="327"/>
        <end position="354"/>
    </location>
</feature>
<evidence type="ECO:0000313" key="4">
    <source>
        <dbReference type="Proteomes" id="UP001159405"/>
    </source>
</evidence>
<dbReference type="InterPro" id="IPR040441">
    <property type="entry name" value="CFA20/CFAP20DC"/>
</dbReference>
<feature type="compositionally biased region" description="Basic and acidic residues" evidence="1">
    <location>
        <begin position="528"/>
        <end position="550"/>
    </location>
</feature>
<accession>A0ABN8PP17</accession>
<feature type="compositionally biased region" description="Polar residues" evidence="1">
    <location>
        <begin position="433"/>
        <end position="443"/>
    </location>
</feature>
<dbReference type="Proteomes" id="UP001159405">
    <property type="component" value="Unassembled WGS sequence"/>
</dbReference>